<accession>A0A0H2U2D1</accession>
<gene>
    <name evidence="2" type="ORF">MAPG_09017</name>
</gene>
<name>A0A0H2U2D1_MAGP6</name>
<organism evidence="2">
    <name type="scientific">Magnaporthiopsis poae (strain ATCC 64411 / 73-15)</name>
    <name type="common">Kentucky bluegrass fungus</name>
    <name type="synonym">Magnaporthe poae</name>
    <dbReference type="NCBI Taxonomy" id="644358"/>
    <lineage>
        <taxon>Eukaryota</taxon>
        <taxon>Fungi</taxon>
        <taxon>Dikarya</taxon>
        <taxon>Ascomycota</taxon>
        <taxon>Pezizomycotina</taxon>
        <taxon>Sordariomycetes</taxon>
        <taxon>Sordariomycetidae</taxon>
        <taxon>Magnaporthales</taxon>
        <taxon>Magnaporthaceae</taxon>
        <taxon>Magnaporthiopsis</taxon>
    </lineage>
</organism>
<dbReference type="AlphaFoldDB" id="A0A0H2U2D1"/>
<evidence type="ECO:0000313" key="2">
    <source>
        <dbReference type="EMBL" id="KLU90052.1"/>
    </source>
</evidence>
<reference evidence="2" key="2">
    <citation type="submission" date="2011-03" db="EMBL/GenBank/DDBJ databases">
        <title>Annotation of Magnaporthe poae ATCC 64411.</title>
        <authorList>
            <person name="Ma L.-J."/>
            <person name="Dead R."/>
            <person name="Young S.K."/>
            <person name="Zeng Q."/>
            <person name="Gargeya S."/>
            <person name="Fitzgerald M."/>
            <person name="Haas B."/>
            <person name="Abouelleil A."/>
            <person name="Alvarado L."/>
            <person name="Arachchi H.M."/>
            <person name="Berlin A."/>
            <person name="Brown A."/>
            <person name="Chapman S.B."/>
            <person name="Chen Z."/>
            <person name="Dunbar C."/>
            <person name="Freedman E."/>
            <person name="Gearin G."/>
            <person name="Gellesch M."/>
            <person name="Goldberg J."/>
            <person name="Griggs A."/>
            <person name="Gujja S."/>
            <person name="Heiman D."/>
            <person name="Howarth C."/>
            <person name="Larson L."/>
            <person name="Lui A."/>
            <person name="MacDonald P.J.P."/>
            <person name="Mehta T."/>
            <person name="Montmayeur A."/>
            <person name="Murphy C."/>
            <person name="Neiman D."/>
            <person name="Pearson M."/>
            <person name="Priest M."/>
            <person name="Roberts A."/>
            <person name="Saif S."/>
            <person name="Shea T."/>
            <person name="Shenoy N."/>
            <person name="Sisk P."/>
            <person name="Stolte C."/>
            <person name="Sykes S."/>
            <person name="Yandava C."/>
            <person name="Wortman J."/>
            <person name="Nusbaum C."/>
            <person name="Birren B."/>
        </authorList>
    </citation>
    <scope>NUCLEOTIDE SEQUENCE</scope>
    <source>
        <strain evidence="2">ATCC 64411</strain>
    </source>
</reference>
<dbReference type="VEuPathDB" id="FungiDB:MAPG_09017"/>
<evidence type="ECO:0000256" key="1">
    <source>
        <dbReference type="SAM" id="MobiDB-lite"/>
    </source>
</evidence>
<dbReference type="OrthoDB" id="5338512at2759"/>
<feature type="region of interest" description="Disordered" evidence="1">
    <location>
        <begin position="124"/>
        <end position="156"/>
    </location>
</feature>
<protein>
    <submittedName>
        <fullName evidence="2">Uncharacterized protein</fullName>
    </submittedName>
</protein>
<reference evidence="2" key="1">
    <citation type="submission" date="2010-05" db="EMBL/GenBank/DDBJ databases">
        <title>The Genome Sequence of Magnaporthe poae strain ATCC 64411.</title>
        <authorList>
            <consortium name="The Broad Institute Genome Sequencing Platform"/>
            <consortium name="Broad Institute Genome Sequencing Center for Infectious Disease"/>
            <person name="Ma L.-J."/>
            <person name="Dead R."/>
            <person name="Young S."/>
            <person name="Zeng Q."/>
            <person name="Koehrsen M."/>
            <person name="Alvarado L."/>
            <person name="Berlin A."/>
            <person name="Chapman S.B."/>
            <person name="Chen Z."/>
            <person name="Freedman E."/>
            <person name="Gellesch M."/>
            <person name="Goldberg J."/>
            <person name="Griggs A."/>
            <person name="Gujja S."/>
            <person name="Heilman E.R."/>
            <person name="Heiman D."/>
            <person name="Hepburn T."/>
            <person name="Howarth C."/>
            <person name="Jen D."/>
            <person name="Larson L."/>
            <person name="Mehta T."/>
            <person name="Neiman D."/>
            <person name="Pearson M."/>
            <person name="Roberts A."/>
            <person name="Saif S."/>
            <person name="Shea T."/>
            <person name="Shenoy N."/>
            <person name="Sisk P."/>
            <person name="Stolte C."/>
            <person name="Sykes S."/>
            <person name="Walk T."/>
            <person name="White J."/>
            <person name="Yandava C."/>
            <person name="Haas B."/>
            <person name="Nusbaum C."/>
            <person name="Birren B."/>
        </authorList>
    </citation>
    <scope>NUCLEOTIDE SEQUENCE</scope>
    <source>
        <strain evidence="2">ATCC 64411</strain>
    </source>
</reference>
<proteinExistence type="predicted"/>
<feature type="non-terminal residue" evidence="2">
    <location>
        <position position="156"/>
    </location>
</feature>
<sequence length="156" mass="16068">MFCCQKGETCMSLAGHTTALCCPEGSSCRSFYPISCNISLQNVTANPGAAVVTTELNTPLPRCADGCCPFGYSCDSATASYCVRNQDQSKFVAPASSSSSTRRPTSTISGVFVVTTSTAVATRTTTTSFSSSRGSTTSSSEPTDAITTAPAASFET</sequence>
<dbReference type="EMBL" id="GL876974">
    <property type="protein sequence ID" value="KLU90052.1"/>
    <property type="molecule type" value="Genomic_DNA"/>
</dbReference>
<feature type="compositionally biased region" description="Low complexity" evidence="1">
    <location>
        <begin position="124"/>
        <end position="140"/>
    </location>
</feature>